<reference evidence="6" key="1">
    <citation type="submission" date="2022-01" db="EMBL/GenBank/DDBJ databases">
        <authorList>
            <person name="Braso-Vives M."/>
        </authorList>
    </citation>
    <scope>NUCLEOTIDE SEQUENCE</scope>
</reference>
<evidence type="ECO:0000313" key="6">
    <source>
        <dbReference type="EMBL" id="CAH1247219.1"/>
    </source>
</evidence>
<dbReference type="InterPro" id="IPR023415">
    <property type="entry name" value="LDLR_class-A_CS"/>
</dbReference>
<keyword evidence="1 2" id="KW-1015">Disulfide bond</keyword>
<dbReference type="OrthoDB" id="6239681at2759"/>
<dbReference type="Gene3D" id="4.10.400.10">
    <property type="entry name" value="Low-density Lipoprotein Receptor"/>
    <property type="match status" value="1"/>
</dbReference>
<keyword evidence="5" id="KW-0732">Signal</keyword>
<feature type="region of interest" description="Disordered" evidence="3">
    <location>
        <begin position="182"/>
        <end position="211"/>
    </location>
</feature>
<dbReference type="InterPro" id="IPR002172">
    <property type="entry name" value="LDrepeatLR_classA_rpt"/>
</dbReference>
<protein>
    <submittedName>
        <fullName evidence="6">Hypp7853 protein</fullName>
    </submittedName>
</protein>
<evidence type="ECO:0000313" key="7">
    <source>
        <dbReference type="Proteomes" id="UP000838412"/>
    </source>
</evidence>
<dbReference type="SUPFAM" id="SSF57424">
    <property type="entry name" value="LDL receptor-like module"/>
    <property type="match status" value="1"/>
</dbReference>
<keyword evidence="4" id="KW-1133">Transmembrane helix</keyword>
<dbReference type="PROSITE" id="PS50068">
    <property type="entry name" value="LDLRA_2"/>
    <property type="match status" value="1"/>
</dbReference>
<keyword evidence="4" id="KW-0812">Transmembrane</keyword>
<feature type="compositionally biased region" description="Polar residues" evidence="3">
    <location>
        <begin position="200"/>
        <end position="211"/>
    </location>
</feature>
<evidence type="ECO:0000256" key="1">
    <source>
        <dbReference type="ARBA" id="ARBA00023157"/>
    </source>
</evidence>
<dbReference type="InterPro" id="IPR036055">
    <property type="entry name" value="LDL_receptor-like_sf"/>
</dbReference>
<dbReference type="CDD" id="cd00112">
    <property type="entry name" value="LDLa"/>
    <property type="match status" value="1"/>
</dbReference>
<comment type="caution">
    <text evidence="2">Lacks conserved residue(s) required for the propagation of feature annotation.</text>
</comment>
<dbReference type="SMART" id="SM00192">
    <property type="entry name" value="LDLa"/>
    <property type="match status" value="1"/>
</dbReference>
<keyword evidence="4" id="KW-0472">Membrane</keyword>
<feature type="transmembrane region" description="Helical" evidence="4">
    <location>
        <begin position="103"/>
        <end position="123"/>
    </location>
</feature>
<proteinExistence type="predicted"/>
<accession>A0A8J9Z595</accession>
<evidence type="ECO:0000256" key="5">
    <source>
        <dbReference type="SAM" id="SignalP"/>
    </source>
</evidence>
<dbReference type="Proteomes" id="UP000838412">
    <property type="component" value="Chromosome 15"/>
</dbReference>
<dbReference type="EMBL" id="OV696700">
    <property type="protein sequence ID" value="CAH1247219.1"/>
    <property type="molecule type" value="Genomic_DNA"/>
</dbReference>
<evidence type="ECO:0000256" key="3">
    <source>
        <dbReference type="SAM" id="MobiDB-lite"/>
    </source>
</evidence>
<feature type="chain" id="PRO_5035455795" evidence="5">
    <location>
        <begin position="29"/>
        <end position="211"/>
    </location>
</feature>
<dbReference type="AlphaFoldDB" id="A0A8J9Z595"/>
<feature type="signal peptide" evidence="5">
    <location>
        <begin position="1"/>
        <end position="28"/>
    </location>
</feature>
<evidence type="ECO:0000256" key="4">
    <source>
        <dbReference type="SAM" id="Phobius"/>
    </source>
</evidence>
<name>A0A8J9Z595_BRALA</name>
<organism evidence="6 7">
    <name type="scientific">Branchiostoma lanceolatum</name>
    <name type="common">Common lancelet</name>
    <name type="synonym">Amphioxus lanceolatum</name>
    <dbReference type="NCBI Taxonomy" id="7740"/>
    <lineage>
        <taxon>Eukaryota</taxon>
        <taxon>Metazoa</taxon>
        <taxon>Chordata</taxon>
        <taxon>Cephalochordata</taxon>
        <taxon>Leptocardii</taxon>
        <taxon>Amphioxiformes</taxon>
        <taxon>Branchiostomatidae</taxon>
        <taxon>Branchiostoma</taxon>
    </lineage>
</organism>
<dbReference type="Pfam" id="PF00057">
    <property type="entry name" value="Ldl_recept_a"/>
    <property type="match status" value="1"/>
</dbReference>
<gene>
    <name evidence="6" type="primary">Hypp7853</name>
    <name evidence="6" type="ORF">BLAG_LOCUS8961</name>
</gene>
<dbReference type="PROSITE" id="PS01209">
    <property type="entry name" value="LDLRA_1"/>
    <property type="match status" value="1"/>
</dbReference>
<keyword evidence="7" id="KW-1185">Reference proteome</keyword>
<sequence length="211" mass="21914">MGGRGPVPAPYVLLGFTVLLFSGGPATAAGTTNAACGQNYRPCSTPSGRTVVCVHVQYVCDGTADCPTGEDEQGCTADRQSTPRYDPIDNCPPSSQAVALPNWAIATINFLGFPVTVVFILFFKWLFCLGRKKAGTARSPWCCCCGNDGDSAADDTVPAVAMEAGNSVLAASPEVVGYRPGNGVTNLAARQPDPPPDYNTVVSSTEPSQTS</sequence>
<evidence type="ECO:0000256" key="2">
    <source>
        <dbReference type="PROSITE-ProRule" id="PRU00124"/>
    </source>
</evidence>
<feature type="disulfide bond" evidence="2">
    <location>
        <begin position="60"/>
        <end position="75"/>
    </location>
</feature>